<evidence type="ECO:0000256" key="1">
    <source>
        <dbReference type="ARBA" id="ARBA00004496"/>
    </source>
</evidence>
<keyword evidence="17" id="KW-1185">Reference proteome</keyword>
<evidence type="ECO:0000256" key="7">
    <source>
        <dbReference type="ARBA" id="ARBA00022776"/>
    </source>
</evidence>
<dbReference type="GO" id="GO:0051301">
    <property type="term" value="P:cell division"/>
    <property type="evidence" value="ECO:0007669"/>
    <property type="project" value="UniProtKB-KW"/>
</dbReference>
<dbReference type="PANTHER" id="PTHR12205">
    <property type="entry name" value="CENTROMERE/KINETOCHORE PROTEIN ZW10"/>
    <property type="match status" value="1"/>
</dbReference>
<proteinExistence type="inferred from homology"/>
<dbReference type="GO" id="GO:0005737">
    <property type="term" value="C:cytoplasm"/>
    <property type="evidence" value="ECO:0007669"/>
    <property type="project" value="UniProtKB-SubCell"/>
</dbReference>
<dbReference type="PANTHER" id="PTHR12205:SF0">
    <property type="entry name" value="CENTROMERE_KINETOCHORE PROTEIN ZW10 HOMOLOG"/>
    <property type="match status" value="1"/>
</dbReference>
<protein>
    <submittedName>
        <fullName evidence="16">Centromere/kinetochore protein zw10 like protein</fullName>
    </submittedName>
</protein>
<dbReference type="Proteomes" id="UP000053825">
    <property type="component" value="Unassembled WGS sequence"/>
</dbReference>
<keyword evidence="8" id="KW-0995">Kinetochore</keyword>
<feature type="domain" description="Centromere/kinetochore protein zw10 middle" evidence="13">
    <location>
        <begin position="262"/>
        <end position="353"/>
    </location>
</feature>
<keyword evidence="9" id="KW-0131">Cell cycle</keyword>
<dbReference type="GO" id="GO:0007094">
    <property type="term" value="P:mitotic spindle assembly checkpoint signaling"/>
    <property type="evidence" value="ECO:0007669"/>
    <property type="project" value="TreeGrafter"/>
</dbReference>
<dbReference type="AlphaFoldDB" id="A0A0L7RGC3"/>
<evidence type="ECO:0000259" key="12">
    <source>
        <dbReference type="Pfam" id="PF06248"/>
    </source>
</evidence>
<feature type="domain" description="ZW10 C-terminal helical" evidence="15">
    <location>
        <begin position="544"/>
        <end position="688"/>
    </location>
</feature>
<comment type="subcellular location">
    <subcellularLocation>
        <location evidence="2">Chromosome</location>
        <location evidence="2">Centromere</location>
        <location evidence="2">Kinetochore</location>
    </subcellularLocation>
    <subcellularLocation>
        <location evidence="1">Cytoplasm</location>
    </subcellularLocation>
</comment>
<evidence type="ECO:0000259" key="15">
    <source>
        <dbReference type="Pfam" id="PF22766"/>
    </source>
</evidence>
<keyword evidence="10" id="KW-0137">Centromere</keyword>
<dbReference type="InterPro" id="IPR046362">
    <property type="entry name" value="Zw10/DSL1_C_sf"/>
</dbReference>
<dbReference type="Pfam" id="PF22766">
    <property type="entry name" value="ZW10_C2"/>
    <property type="match status" value="1"/>
</dbReference>
<reference evidence="16 17" key="1">
    <citation type="submission" date="2015-07" db="EMBL/GenBank/DDBJ databases">
        <title>The genome of Habropoda laboriosa.</title>
        <authorList>
            <person name="Pan H."/>
            <person name="Kapheim K."/>
        </authorList>
    </citation>
    <scope>NUCLEOTIDE SEQUENCE [LARGE SCALE GENOMIC DNA]</scope>
    <source>
        <strain evidence="16">0110345459</strain>
    </source>
</reference>
<dbReference type="Pfam" id="PF06248">
    <property type="entry name" value="Zw10_N"/>
    <property type="match status" value="1"/>
</dbReference>
<dbReference type="GO" id="GO:0006888">
    <property type="term" value="P:endoplasmic reticulum to Golgi vesicle-mediated transport"/>
    <property type="evidence" value="ECO:0007669"/>
    <property type="project" value="TreeGrafter"/>
</dbReference>
<dbReference type="GO" id="GO:0005634">
    <property type="term" value="C:nucleus"/>
    <property type="evidence" value="ECO:0007669"/>
    <property type="project" value="InterPro"/>
</dbReference>
<evidence type="ECO:0000256" key="4">
    <source>
        <dbReference type="ARBA" id="ARBA00022454"/>
    </source>
</evidence>
<evidence type="ECO:0000313" key="17">
    <source>
        <dbReference type="Proteomes" id="UP000053825"/>
    </source>
</evidence>
<evidence type="ECO:0000256" key="11">
    <source>
        <dbReference type="SAM" id="Coils"/>
    </source>
</evidence>
<dbReference type="InterPro" id="IPR009361">
    <property type="entry name" value="Zw10_N"/>
</dbReference>
<evidence type="ECO:0000256" key="8">
    <source>
        <dbReference type="ARBA" id="ARBA00022838"/>
    </source>
</evidence>
<name>A0A0L7RGC3_9HYME</name>
<dbReference type="GO" id="GO:1990423">
    <property type="term" value="C:RZZ complex"/>
    <property type="evidence" value="ECO:0007669"/>
    <property type="project" value="TreeGrafter"/>
</dbReference>
<dbReference type="Gene3D" id="1.10.357.150">
    <property type="match status" value="1"/>
</dbReference>
<dbReference type="InterPro" id="IPR048344">
    <property type="entry name" value="Zw10_middle"/>
</dbReference>
<keyword evidence="7" id="KW-0498">Mitosis</keyword>
<evidence type="ECO:0000256" key="6">
    <source>
        <dbReference type="ARBA" id="ARBA00022618"/>
    </source>
</evidence>
<feature type="domain" description="Centromere/kinetochore protein zw10 N-terminal" evidence="12">
    <location>
        <begin position="28"/>
        <end position="118"/>
    </location>
</feature>
<evidence type="ECO:0000256" key="2">
    <source>
        <dbReference type="ARBA" id="ARBA00004629"/>
    </source>
</evidence>
<gene>
    <name evidence="16" type="ORF">WH47_08288</name>
</gene>
<evidence type="ECO:0000259" key="14">
    <source>
        <dbReference type="Pfam" id="PF20666"/>
    </source>
</evidence>
<keyword evidence="4" id="KW-0158">Chromosome</keyword>
<comment type="similarity">
    <text evidence="3">Belongs to the ZW10 family.</text>
</comment>
<keyword evidence="5" id="KW-0963">Cytoplasm</keyword>
<keyword evidence="6" id="KW-0132">Cell division</keyword>
<evidence type="ECO:0000313" key="16">
    <source>
        <dbReference type="EMBL" id="KOC70027.1"/>
    </source>
</evidence>
<dbReference type="InterPro" id="IPR055148">
    <property type="entry name" value="ZW10_C_2"/>
</dbReference>
<dbReference type="OrthoDB" id="534815at2759"/>
<dbReference type="Pfam" id="PF20666">
    <property type="entry name" value="ZW10_C"/>
    <property type="match status" value="1"/>
</dbReference>
<evidence type="ECO:0000256" key="9">
    <source>
        <dbReference type="ARBA" id="ARBA00023306"/>
    </source>
</evidence>
<sequence length="689" mass="79593">MTSFLTEVLITAGKIEKNNLSEKIAEIQKEITKLKYDVKDFMDDNYVEFTAKLTRDQHLVSKGEKLLDEMNELQKRIDHQVKMELSSSTKELETFSQALKESNMMLQLSNQLVTLHECIKSIKSYQEEKRYVDAAKALRRTQSILHNPQTDLRDLDIYTAIEEEHLNLYTSFLSDMSLLLHERICWTGIYDKDAKIITLSVKNEFDDIQDIMQGLHHIDNLSSDLHSFAMMLMDYVISPIINDDCSVYFLHQHFNFTIYDDETFLKQIQPHLLGRLSKSLTADCISRITPMSSADLKNFTPIVQAIDDFQYFLVKIGFITNDELFLSEYTKNIDKVFIKKICQDLLAKARSIMKKDLHDCITYEPQEALKFPEEANECSEMQIDKKLNENTFQLPKCQISKSAKETLNLARNILDEACNSSDSCAVQLFYTCRNVFEMYAGLVPEHHRKFLETIPQQVAVFHNNCMYLAHHLLTLAHEYRDNLPESLQNLNLTFADQVLVLRGIGSSWFLEHMKYQRNIIFDILKESGLSALGQISELHPSTERAIRQCIRQLELLKTVWVDVLPVNIYCRAVGCIMNSMVEDLVIRVISVEDIPADVATDLVTLFNMIVKRAPQIFPDPQKIHQHVKKWAKFLELIQVLGASLKEIEFRWGGGKGPLAREFTAPQVKQLIRALFQNTERRSNLLASIK</sequence>
<dbReference type="STRING" id="597456.A0A0L7RGC3"/>
<keyword evidence="11" id="KW-0175">Coiled coil</keyword>
<evidence type="ECO:0000259" key="13">
    <source>
        <dbReference type="Pfam" id="PF20665"/>
    </source>
</evidence>
<dbReference type="InterPro" id="IPR048343">
    <property type="entry name" value="ZW10_C"/>
</dbReference>
<accession>A0A0L7RGC3</accession>
<dbReference type="EMBL" id="KQ414596">
    <property type="protein sequence ID" value="KOC70027.1"/>
    <property type="molecule type" value="Genomic_DNA"/>
</dbReference>
<evidence type="ECO:0000256" key="3">
    <source>
        <dbReference type="ARBA" id="ARBA00006245"/>
    </source>
</evidence>
<dbReference type="Pfam" id="PF20665">
    <property type="entry name" value="Zw10_middle"/>
    <property type="match status" value="1"/>
</dbReference>
<feature type="coiled-coil region" evidence="11">
    <location>
        <begin position="10"/>
        <end position="37"/>
    </location>
</feature>
<feature type="domain" description="Centromere/kinetochore protein zw10 C-terminal" evidence="14">
    <location>
        <begin position="392"/>
        <end position="520"/>
    </location>
</feature>
<organism evidence="16 17">
    <name type="scientific">Habropoda laboriosa</name>
    <dbReference type="NCBI Taxonomy" id="597456"/>
    <lineage>
        <taxon>Eukaryota</taxon>
        <taxon>Metazoa</taxon>
        <taxon>Ecdysozoa</taxon>
        <taxon>Arthropoda</taxon>
        <taxon>Hexapoda</taxon>
        <taxon>Insecta</taxon>
        <taxon>Pterygota</taxon>
        <taxon>Neoptera</taxon>
        <taxon>Endopterygota</taxon>
        <taxon>Hymenoptera</taxon>
        <taxon>Apocrita</taxon>
        <taxon>Aculeata</taxon>
        <taxon>Apoidea</taxon>
        <taxon>Anthophila</taxon>
        <taxon>Apidae</taxon>
        <taxon>Habropoda</taxon>
    </lineage>
</organism>
<evidence type="ECO:0000256" key="10">
    <source>
        <dbReference type="ARBA" id="ARBA00023328"/>
    </source>
</evidence>
<evidence type="ECO:0000256" key="5">
    <source>
        <dbReference type="ARBA" id="ARBA00022490"/>
    </source>
</evidence>